<sequence>MLKNYYITAIRNLRKHKSYFLLNLSGLAIGIASFVFIALFILNELSYDKMHSNHENMYRVHVLGQIQGKEMDMANTASPMSQALLNDYPEVKKVTRVKESGAWFIGYDNKKFNEDGVLFADSTFFDVFDFPIVSGDPKTALIEPRSMVLTESFAKKYFGDEDPMGKQITVEQDTIHYKITAVIKDIPDNSHLKFDMLGSMSSYKHWNNDQWVSHNFYTYIILHQDADVTAFENKMQEMVTKYVGPQIEKFIGATLEEWESAGNSFGYYLMPLTDIHLFSDTEDEMEGNSDISYIYIYSIIALILLFIAVINFVNLATAQSSSRAKEVGIRKVAGSTRQSLIYQFIFESIIISIMATALAYVLVVFTTPYFNQLIGKTLAIDLTTSPLAWGAMFVLAIMIGILAGFYPAFVLAAFKPAQVLGGTYRKGAKSGWLRNLLVVIQFTASIIIIIGTVVVYKQTDFMMTKNLGFDKEQVLVVRRPDVLRDNLETFKNQLLTNPKIKSVANATSIPGKSRYNNNAFISEDQPDAPYTLYQNNVSFGYAEMMGLELKEGRYFSREYPSDSNAVLINESAVKLLEFDKPIGKRFINRHRDGSTDYLTVIGVLKDYHFESLHRPIQPSVQTIMHGNWEGYACIRLADTQDLRETIDFIEATWYDHSYNKPFQYFFFNEDYENLYKSESTTGKVFLVFACLSIFIACLGLIGLITYTLSIRKKEIGIRKVLGASTQSLVRLLSNEIIKLIGIATVIAWPLAYFATDYWLQNFASRLSVSYWTYILATLIVFVIGSLAISIQTIRASRSNPADSLRQE</sequence>
<dbReference type="Pfam" id="PF02687">
    <property type="entry name" value="FtsX"/>
    <property type="match status" value="2"/>
</dbReference>
<feature type="domain" description="ABC3 transporter permease C-terminal" evidence="7">
    <location>
        <begin position="299"/>
        <end position="412"/>
    </location>
</feature>
<feature type="domain" description="MacB-like periplasmic core" evidence="8">
    <location>
        <begin position="21"/>
        <end position="237"/>
    </location>
</feature>
<evidence type="ECO:0000256" key="1">
    <source>
        <dbReference type="ARBA" id="ARBA00004651"/>
    </source>
</evidence>
<reference evidence="9 10" key="1">
    <citation type="submission" date="2022-10" db="EMBL/GenBank/DDBJ databases">
        <title>Comparative genomics and taxonomic characterization of three novel marine species of genus Reichenbachiella exhibiting antioxidant and polysaccharide degradation activities.</title>
        <authorList>
            <person name="Muhammad N."/>
            <person name="Lee Y.-J."/>
            <person name="Ko J."/>
            <person name="Kim S.-G."/>
        </authorList>
    </citation>
    <scope>NUCLEOTIDE SEQUENCE [LARGE SCALE GENOMIC DNA]</scope>
    <source>
        <strain evidence="9 10">ABR2-5</strain>
    </source>
</reference>
<feature type="transmembrane region" description="Helical" evidence="6">
    <location>
        <begin position="435"/>
        <end position="456"/>
    </location>
</feature>
<evidence type="ECO:0000256" key="4">
    <source>
        <dbReference type="ARBA" id="ARBA00022989"/>
    </source>
</evidence>
<feature type="transmembrane region" description="Helical" evidence="6">
    <location>
        <begin position="20"/>
        <end position="42"/>
    </location>
</feature>
<keyword evidence="2" id="KW-1003">Cell membrane</keyword>
<organism evidence="9 10">
    <name type="scientific">Reichenbachiella ulvae</name>
    <dbReference type="NCBI Taxonomy" id="2980104"/>
    <lineage>
        <taxon>Bacteria</taxon>
        <taxon>Pseudomonadati</taxon>
        <taxon>Bacteroidota</taxon>
        <taxon>Cytophagia</taxon>
        <taxon>Cytophagales</taxon>
        <taxon>Reichenbachiellaceae</taxon>
        <taxon>Reichenbachiella</taxon>
    </lineage>
</organism>
<dbReference type="PANTHER" id="PTHR30572:SF18">
    <property type="entry name" value="ABC-TYPE MACROLIDE FAMILY EXPORT SYSTEM PERMEASE COMPONENT 2"/>
    <property type="match status" value="1"/>
</dbReference>
<dbReference type="Pfam" id="PF12704">
    <property type="entry name" value="MacB_PCD"/>
    <property type="match status" value="2"/>
</dbReference>
<dbReference type="RefSeq" id="WP_264137261.1">
    <property type="nucleotide sequence ID" value="NZ_JAOYOD010000001.1"/>
</dbReference>
<dbReference type="InterPro" id="IPR050250">
    <property type="entry name" value="Macrolide_Exporter_MacB"/>
</dbReference>
<comment type="subcellular location">
    <subcellularLocation>
        <location evidence="1">Cell membrane</location>
        <topology evidence="1">Multi-pass membrane protein</topology>
    </subcellularLocation>
</comment>
<feature type="transmembrane region" description="Helical" evidence="6">
    <location>
        <begin position="339"/>
        <end position="367"/>
    </location>
</feature>
<feature type="transmembrane region" description="Helical" evidence="6">
    <location>
        <begin position="770"/>
        <end position="790"/>
    </location>
</feature>
<feature type="domain" description="MacB-like periplasmic core" evidence="8">
    <location>
        <begin position="446"/>
        <end position="615"/>
    </location>
</feature>
<evidence type="ECO:0000313" key="9">
    <source>
        <dbReference type="EMBL" id="MCV9386469.1"/>
    </source>
</evidence>
<evidence type="ECO:0000256" key="2">
    <source>
        <dbReference type="ARBA" id="ARBA00022475"/>
    </source>
</evidence>
<feature type="transmembrane region" description="Helical" evidence="6">
    <location>
        <begin position="387"/>
        <end position="414"/>
    </location>
</feature>
<name>A0ABT3CSJ2_9BACT</name>
<keyword evidence="3 6" id="KW-0812">Transmembrane</keyword>
<feature type="transmembrane region" description="Helical" evidence="6">
    <location>
        <begin position="728"/>
        <end position="750"/>
    </location>
</feature>
<evidence type="ECO:0000256" key="3">
    <source>
        <dbReference type="ARBA" id="ARBA00022692"/>
    </source>
</evidence>
<proteinExistence type="predicted"/>
<evidence type="ECO:0000313" key="10">
    <source>
        <dbReference type="Proteomes" id="UP001300692"/>
    </source>
</evidence>
<evidence type="ECO:0000259" key="7">
    <source>
        <dbReference type="Pfam" id="PF02687"/>
    </source>
</evidence>
<comment type="caution">
    <text evidence="9">The sequence shown here is derived from an EMBL/GenBank/DDBJ whole genome shotgun (WGS) entry which is preliminary data.</text>
</comment>
<dbReference type="Proteomes" id="UP001300692">
    <property type="component" value="Unassembled WGS sequence"/>
</dbReference>
<gene>
    <name evidence="9" type="ORF">N7U62_07330</name>
</gene>
<dbReference type="PANTHER" id="PTHR30572">
    <property type="entry name" value="MEMBRANE COMPONENT OF TRANSPORTER-RELATED"/>
    <property type="match status" value="1"/>
</dbReference>
<keyword evidence="4 6" id="KW-1133">Transmembrane helix</keyword>
<dbReference type="InterPro" id="IPR003838">
    <property type="entry name" value="ABC3_permease_C"/>
</dbReference>
<evidence type="ECO:0000256" key="5">
    <source>
        <dbReference type="ARBA" id="ARBA00023136"/>
    </source>
</evidence>
<evidence type="ECO:0000256" key="6">
    <source>
        <dbReference type="SAM" id="Phobius"/>
    </source>
</evidence>
<dbReference type="EMBL" id="JAOYOD010000001">
    <property type="protein sequence ID" value="MCV9386469.1"/>
    <property type="molecule type" value="Genomic_DNA"/>
</dbReference>
<feature type="domain" description="ABC3 transporter permease C-terminal" evidence="7">
    <location>
        <begin position="687"/>
        <end position="800"/>
    </location>
</feature>
<feature type="transmembrane region" description="Helical" evidence="6">
    <location>
        <begin position="294"/>
        <end position="318"/>
    </location>
</feature>
<evidence type="ECO:0000259" key="8">
    <source>
        <dbReference type="Pfam" id="PF12704"/>
    </source>
</evidence>
<dbReference type="InterPro" id="IPR025857">
    <property type="entry name" value="MacB_PCD"/>
</dbReference>
<keyword evidence="10" id="KW-1185">Reference proteome</keyword>
<accession>A0ABT3CSJ2</accession>
<feature type="transmembrane region" description="Helical" evidence="6">
    <location>
        <begin position="684"/>
        <end position="708"/>
    </location>
</feature>
<protein>
    <submittedName>
        <fullName evidence="9">ABC transporter permease</fullName>
    </submittedName>
</protein>
<keyword evidence="5 6" id="KW-0472">Membrane</keyword>